<name>A0AAD5Y986_9APHY</name>
<protein>
    <submittedName>
        <fullName evidence="1">Uncharacterized protein</fullName>
    </submittedName>
</protein>
<dbReference type="Proteomes" id="UP001212997">
    <property type="component" value="Unassembled WGS sequence"/>
</dbReference>
<evidence type="ECO:0000313" key="2">
    <source>
        <dbReference type="Proteomes" id="UP001212997"/>
    </source>
</evidence>
<sequence>MVFLRFPPCSSALLSAQAEAVSKIKGFRAFEPQPIQKVWEGDLAPRIFAILDSHHAEWTSIGIVRFGWRNEGSSFLTLWIGVMKSDGFDLMNDQEKQEQINFISSTSR</sequence>
<reference evidence="1" key="1">
    <citation type="submission" date="2022-07" db="EMBL/GenBank/DDBJ databases">
        <title>Genome Sequence of Physisporinus lineatus.</title>
        <authorList>
            <person name="Buettner E."/>
        </authorList>
    </citation>
    <scope>NUCLEOTIDE SEQUENCE</scope>
    <source>
        <strain evidence="1">VT162</strain>
    </source>
</reference>
<keyword evidence="2" id="KW-1185">Reference proteome</keyword>
<evidence type="ECO:0000313" key="1">
    <source>
        <dbReference type="EMBL" id="KAJ3473121.1"/>
    </source>
</evidence>
<organism evidence="1 2">
    <name type="scientific">Meripilus lineatus</name>
    <dbReference type="NCBI Taxonomy" id="2056292"/>
    <lineage>
        <taxon>Eukaryota</taxon>
        <taxon>Fungi</taxon>
        <taxon>Dikarya</taxon>
        <taxon>Basidiomycota</taxon>
        <taxon>Agaricomycotina</taxon>
        <taxon>Agaricomycetes</taxon>
        <taxon>Polyporales</taxon>
        <taxon>Meripilaceae</taxon>
        <taxon>Meripilus</taxon>
    </lineage>
</organism>
<dbReference type="AlphaFoldDB" id="A0AAD5Y986"/>
<dbReference type="EMBL" id="JANAWD010001556">
    <property type="protein sequence ID" value="KAJ3473121.1"/>
    <property type="molecule type" value="Genomic_DNA"/>
</dbReference>
<proteinExistence type="predicted"/>
<gene>
    <name evidence="1" type="ORF">NLI96_g13122</name>
</gene>
<comment type="caution">
    <text evidence="1">The sequence shown here is derived from an EMBL/GenBank/DDBJ whole genome shotgun (WGS) entry which is preliminary data.</text>
</comment>
<accession>A0AAD5Y986</accession>